<dbReference type="Pfam" id="PF12762">
    <property type="entry name" value="DDE_Tnp_IS1595"/>
    <property type="match status" value="1"/>
</dbReference>
<dbReference type="PANTHER" id="PTHR47163">
    <property type="entry name" value="DDE_TNP_IS1595 DOMAIN-CONTAINING PROTEIN"/>
    <property type="match status" value="1"/>
</dbReference>
<accession>A0A1R2B9H7</accession>
<comment type="caution">
    <text evidence="2">The sequence shown here is derived from an EMBL/GenBank/DDBJ whole genome shotgun (WGS) entry which is preliminary data.</text>
</comment>
<name>A0A1R2B9H7_9CILI</name>
<dbReference type="InterPro" id="IPR053164">
    <property type="entry name" value="IS1016-like_transposase"/>
</dbReference>
<protein>
    <recommendedName>
        <fullName evidence="1">ISXO2-like transposase domain-containing protein</fullName>
    </recommendedName>
</protein>
<evidence type="ECO:0000259" key="1">
    <source>
        <dbReference type="Pfam" id="PF12762"/>
    </source>
</evidence>
<dbReference type="Proteomes" id="UP000187209">
    <property type="component" value="Unassembled WGS sequence"/>
</dbReference>
<reference evidence="2 3" key="1">
    <citation type="submission" date="2016-11" db="EMBL/GenBank/DDBJ databases">
        <title>The macronuclear genome of Stentor coeruleus: a giant cell with tiny introns.</title>
        <authorList>
            <person name="Slabodnick M."/>
            <person name="Ruby J.G."/>
            <person name="Reiff S.B."/>
            <person name="Swart E.C."/>
            <person name="Gosai S."/>
            <person name="Prabakaran S."/>
            <person name="Witkowska E."/>
            <person name="Larue G.E."/>
            <person name="Fisher S."/>
            <person name="Freeman R.M."/>
            <person name="Gunawardena J."/>
            <person name="Chu W."/>
            <person name="Stover N.A."/>
            <person name="Gregory B.D."/>
            <person name="Nowacki M."/>
            <person name="Derisi J."/>
            <person name="Roy S.W."/>
            <person name="Marshall W.F."/>
            <person name="Sood P."/>
        </authorList>
    </citation>
    <scope>NUCLEOTIDE SEQUENCE [LARGE SCALE GENOMIC DNA]</scope>
    <source>
        <strain evidence="2">WM001</strain>
    </source>
</reference>
<evidence type="ECO:0000313" key="3">
    <source>
        <dbReference type="Proteomes" id="UP000187209"/>
    </source>
</evidence>
<keyword evidence="3" id="KW-1185">Reference proteome</keyword>
<evidence type="ECO:0000313" key="2">
    <source>
        <dbReference type="EMBL" id="OMJ73250.1"/>
    </source>
</evidence>
<dbReference type="OrthoDB" id="5862080at2759"/>
<sequence length="135" mass="15264">MFLTIVPDLSSAALLKIIEEHATDGSIIVANCWKGYNPLSKLGLYFHETVNHSECFKNPDSGFHTNHIEGTWSGIKIGLSSRQRIKEVITENLVMLIWRRKNVGTLWKFFFDAIPGGYITSIDSEMLIINFGISF</sequence>
<proteinExistence type="predicted"/>
<feature type="domain" description="ISXO2-like transposase" evidence="1">
    <location>
        <begin position="2"/>
        <end position="77"/>
    </location>
</feature>
<dbReference type="PANTHER" id="PTHR47163:SF2">
    <property type="entry name" value="SI:DKEY-17M8.2"/>
    <property type="match status" value="1"/>
</dbReference>
<organism evidence="2 3">
    <name type="scientific">Stentor coeruleus</name>
    <dbReference type="NCBI Taxonomy" id="5963"/>
    <lineage>
        <taxon>Eukaryota</taxon>
        <taxon>Sar</taxon>
        <taxon>Alveolata</taxon>
        <taxon>Ciliophora</taxon>
        <taxon>Postciliodesmatophora</taxon>
        <taxon>Heterotrichea</taxon>
        <taxon>Heterotrichida</taxon>
        <taxon>Stentoridae</taxon>
        <taxon>Stentor</taxon>
    </lineage>
</organism>
<gene>
    <name evidence="2" type="ORF">SteCoe_28091</name>
</gene>
<dbReference type="InterPro" id="IPR024445">
    <property type="entry name" value="Tnp_ISXO2-like"/>
</dbReference>
<dbReference type="AlphaFoldDB" id="A0A1R2B9H7"/>
<dbReference type="EMBL" id="MPUH01000835">
    <property type="protein sequence ID" value="OMJ73250.1"/>
    <property type="molecule type" value="Genomic_DNA"/>
</dbReference>